<evidence type="ECO:0000313" key="1">
    <source>
        <dbReference type="EMBL" id="GJM64053.1"/>
    </source>
</evidence>
<dbReference type="RefSeq" id="WP_338239137.1">
    <property type="nucleotide sequence ID" value="NZ_BQKE01000004.1"/>
</dbReference>
<keyword evidence="2" id="KW-1185">Reference proteome</keyword>
<organism evidence="1 2">
    <name type="scientific">Persicobacter diffluens</name>
    <dbReference type="NCBI Taxonomy" id="981"/>
    <lineage>
        <taxon>Bacteria</taxon>
        <taxon>Pseudomonadati</taxon>
        <taxon>Bacteroidota</taxon>
        <taxon>Cytophagia</taxon>
        <taxon>Cytophagales</taxon>
        <taxon>Persicobacteraceae</taxon>
        <taxon>Persicobacter</taxon>
    </lineage>
</organism>
<gene>
    <name evidence="1" type="ORF">PEDI_46050</name>
</gene>
<comment type="caution">
    <text evidence="1">The sequence shown here is derived from an EMBL/GenBank/DDBJ whole genome shotgun (WGS) entry which is preliminary data.</text>
</comment>
<dbReference type="EMBL" id="BQKE01000004">
    <property type="protein sequence ID" value="GJM64053.1"/>
    <property type="molecule type" value="Genomic_DNA"/>
</dbReference>
<dbReference type="Proteomes" id="UP001310022">
    <property type="component" value="Unassembled WGS sequence"/>
</dbReference>
<sequence length="175" mass="20925">MIVEKHEYYREREDFIFTTKTIKNNSIRSVVYFTKYGVELGGFEFHNLDLIRSDFKGDLLGKRKVIPSYAVNSTDSVTYNFEIIDKIENNFAVLIYRDMEFDNYMDPSVEDVLYQNYDYNNSIKITWPKNYFNDGHFPLHMRILEYNDDNHLKADVIYKINLHIPEQDTLVLIHP</sequence>
<accession>A0AAN4W3N5</accession>
<dbReference type="AlphaFoldDB" id="A0AAN4W3N5"/>
<proteinExistence type="predicted"/>
<name>A0AAN4W3N5_9BACT</name>
<protein>
    <submittedName>
        <fullName evidence="1">Uncharacterized protein</fullName>
    </submittedName>
</protein>
<reference evidence="1 2" key="1">
    <citation type="submission" date="2021-12" db="EMBL/GenBank/DDBJ databases">
        <title>Genome sequencing of bacteria with rrn-lacking chromosome and rrn-plasmid.</title>
        <authorList>
            <person name="Anda M."/>
            <person name="Iwasaki W."/>
        </authorList>
    </citation>
    <scope>NUCLEOTIDE SEQUENCE [LARGE SCALE GENOMIC DNA]</scope>
    <source>
        <strain evidence="1 2">NBRC 15940</strain>
    </source>
</reference>
<evidence type="ECO:0000313" key="2">
    <source>
        <dbReference type="Proteomes" id="UP001310022"/>
    </source>
</evidence>